<dbReference type="InterPro" id="IPR051348">
    <property type="entry name" value="U-box_ubiquitin_ligases"/>
</dbReference>
<evidence type="ECO:0000256" key="2">
    <source>
        <dbReference type="ARBA" id="ARBA00012483"/>
    </source>
</evidence>
<evidence type="ECO:0000313" key="6">
    <source>
        <dbReference type="EMBL" id="KAK4413770.1"/>
    </source>
</evidence>
<dbReference type="AlphaFoldDB" id="A0AAE1XKR4"/>
<feature type="compositionally biased region" description="Low complexity" evidence="5">
    <location>
        <begin position="201"/>
        <end position="231"/>
    </location>
</feature>
<keyword evidence="4" id="KW-0175">Coiled coil</keyword>
<dbReference type="PANTHER" id="PTHR45647:SF51">
    <property type="entry name" value="PROTEIN KINASE SUPERFAMILY PROTEIN"/>
    <property type="match status" value="1"/>
</dbReference>
<dbReference type="EMBL" id="JACGWO010000012">
    <property type="protein sequence ID" value="KAK4413770.1"/>
    <property type="molecule type" value="Genomic_DNA"/>
</dbReference>
<comment type="catalytic activity">
    <reaction evidence="1">
        <text>S-ubiquitinyl-[E2 ubiquitin-conjugating enzyme]-L-cysteine + [acceptor protein]-L-lysine = [E2 ubiquitin-conjugating enzyme]-L-cysteine + N(6)-ubiquitinyl-[acceptor protein]-L-lysine.</text>
        <dbReference type="EC" id="2.3.2.27"/>
    </reaction>
</comment>
<reference evidence="6" key="2">
    <citation type="journal article" date="2024" name="Plant">
        <title>Genomic evolution and insights into agronomic trait innovations of Sesamum species.</title>
        <authorList>
            <person name="Miao H."/>
            <person name="Wang L."/>
            <person name="Qu L."/>
            <person name="Liu H."/>
            <person name="Sun Y."/>
            <person name="Le M."/>
            <person name="Wang Q."/>
            <person name="Wei S."/>
            <person name="Zheng Y."/>
            <person name="Lin W."/>
            <person name="Duan Y."/>
            <person name="Cao H."/>
            <person name="Xiong S."/>
            <person name="Wang X."/>
            <person name="Wei L."/>
            <person name="Li C."/>
            <person name="Ma Q."/>
            <person name="Ju M."/>
            <person name="Zhao R."/>
            <person name="Li G."/>
            <person name="Mu C."/>
            <person name="Tian Q."/>
            <person name="Mei H."/>
            <person name="Zhang T."/>
            <person name="Gao T."/>
            <person name="Zhang H."/>
        </authorList>
    </citation>
    <scope>NUCLEOTIDE SEQUENCE</scope>
    <source>
        <strain evidence="6">3651</strain>
    </source>
</reference>
<evidence type="ECO:0000256" key="5">
    <source>
        <dbReference type="SAM" id="MobiDB-lite"/>
    </source>
</evidence>
<feature type="compositionally biased region" description="Polar residues" evidence="5">
    <location>
        <begin position="166"/>
        <end position="181"/>
    </location>
</feature>
<dbReference type="Proteomes" id="UP001293254">
    <property type="component" value="Unassembled WGS sequence"/>
</dbReference>
<protein>
    <recommendedName>
        <fullName evidence="2">RING-type E3 ubiquitin transferase</fullName>
        <ecNumber evidence="2">2.3.2.27</ecNumber>
    </recommendedName>
</protein>
<feature type="region of interest" description="Disordered" evidence="5">
    <location>
        <begin position="199"/>
        <end position="242"/>
    </location>
</feature>
<sequence>MAYSPEEGTLSTAVAIDRDKNSQFAVRWAVENLRLSNRQIVLVYVCTQQNLRPRRTSQPRCVEFNKCKLHQHHRFLGASSRGALARAFKNTDIPTSVGRHAPDFCSVFCVSKGKAQKIKSAKEGVFSITSATHNASFSCDSSPKLLLQGSWRTASERSVPDGQRGSPDSSKNTSPLHSGNNIRDYQLIIPMERPFVSNITSPPNSLSSNESLQMLPWGKRPGSRSRSPMGSENVSFEPASYNSSYNSGDNIGAYDVESGRMTPLRRLPGGKMTPFQQSVYHLNLRGRTLESLPDFSPGSSERSDMHSFHSDISYELVDRMSDSARSSTSSVAAELEEELRRLKLELKQTTERYSAACQEAETAREKVRDLVQWKSEEATKIEEARHSREAALAIIEREKQKCKAALEIAEKAQRIAELETEKRKRAELKYIHESEDEAQRR</sequence>
<evidence type="ECO:0000256" key="4">
    <source>
        <dbReference type="SAM" id="Coils"/>
    </source>
</evidence>
<evidence type="ECO:0000256" key="3">
    <source>
        <dbReference type="ARBA" id="ARBA00022786"/>
    </source>
</evidence>
<feature type="coiled-coil region" evidence="4">
    <location>
        <begin position="325"/>
        <end position="429"/>
    </location>
</feature>
<reference evidence="6" key="1">
    <citation type="submission" date="2020-06" db="EMBL/GenBank/DDBJ databases">
        <authorList>
            <person name="Li T."/>
            <person name="Hu X."/>
            <person name="Zhang T."/>
            <person name="Song X."/>
            <person name="Zhang H."/>
            <person name="Dai N."/>
            <person name="Sheng W."/>
            <person name="Hou X."/>
            <person name="Wei L."/>
        </authorList>
    </citation>
    <scope>NUCLEOTIDE SEQUENCE</scope>
    <source>
        <strain evidence="6">3651</strain>
        <tissue evidence="6">Leaf</tissue>
    </source>
</reference>
<keyword evidence="7" id="KW-1185">Reference proteome</keyword>
<dbReference type="PANTHER" id="PTHR45647">
    <property type="entry name" value="OS02G0152300 PROTEIN"/>
    <property type="match status" value="1"/>
</dbReference>
<accession>A0AAE1XKR4</accession>
<gene>
    <name evidence="6" type="ORF">Salat_2789800</name>
</gene>
<evidence type="ECO:0000256" key="1">
    <source>
        <dbReference type="ARBA" id="ARBA00000900"/>
    </source>
</evidence>
<name>A0AAE1XKR4_9LAMI</name>
<dbReference type="EC" id="2.3.2.27" evidence="2"/>
<evidence type="ECO:0000313" key="7">
    <source>
        <dbReference type="Proteomes" id="UP001293254"/>
    </source>
</evidence>
<feature type="region of interest" description="Disordered" evidence="5">
    <location>
        <begin position="151"/>
        <end position="181"/>
    </location>
</feature>
<proteinExistence type="predicted"/>
<organism evidence="6 7">
    <name type="scientific">Sesamum alatum</name>
    <dbReference type="NCBI Taxonomy" id="300844"/>
    <lineage>
        <taxon>Eukaryota</taxon>
        <taxon>Viridiplantae</taxon>
        <taxon>Streptophyta</taxon>
        <taxon>Embryophyta</taxon>
        <taxon>Tracheophyta</taxon>
        <taxon>Spermatophyta</taxon>
        <taxon>Magnoliopsida</taxon>
        <taxon>eudicotyledons</taxon>
        <taxon>Gunneridae</taxon>
        <taxon>Pentapetalae</taxon>
        <taxon>asterids</taxon>
        <taxon>lamiids</taxon>
        <taxon>Lamiales</taxon>
        <taxon>Pedaliaceae</taxon>
        <taxon>Sesamum</taxon>
    </lineage>
</organism>
<dbReference type="GO" id="GO:0061630">
    <property type="term" value="F:ubiquitin protein ligase activity"/>
    <property type="evidence" value="ECO:0007669"/>
    <property type="project" value="UniProtKB-EC"/>
</dbReference>
<keyword evidence="3" id="KW-0833">Ubl conjugation pathway</keyword>
<comment type="caution">
    <text evidence="6">The sequence shown here is derived from an EMBL/GenBank/DDBJ whole genome shotgun (WGS) entry which is preliminary data.</text>
</comment>